<organism evidence="1">
    <name type="scientific">marine sediment metagenome</name>
    <dbReference type="NCBI Taxonomy" id="412755"/>
    <lineage>
        <taxon>unclassified sequences</taxon>
        <taxon>metagenomes</taxon>
        <taxon>ecological metagenomes</taxon>
    </lineage>
</organism>
<reference evidence="1" key="1">
    <citation type="journal article" date="2015" name="Nature">
        <title>Complex archaea that bridge the gap between prokaryotes and eukaryotes.</title>
        <authorList>
            <person name="Spang A."/>
            <person name="Saw J.H."/>
            <person name="Jorgensen S.L."/>
            <person name="Zaremba-Niedzwiedzka K."/>
            <person name="Martijn J."/>
            <person name="Lind A.E."/>
            <person name="van Eijk R."/>
            <person name="Schleper C."/>
            <person name="Guy L."/>
            <person name="Ettema T.J."/>
        </authorList>
    </citation>
    <scope>NUCLEOTIDE SEQUENCE</scope>
</reference>
<name>A0A0F9BZB3_9ZZZZ</name>
<protein>
    <submittedName>
        <fullName evidence="1">Uncharacterized protein</fullName>
    </submittedName>
</protein>
<dbReference type="AlphaFoldDB" id="A0A0F9BZB3"/>
<gene>
    <name evidence="1" type="ORF">LCGC14_2729650</name>
</gene>
<proteinExistence type="predicted"/>
<comment type="caution">
    <text evidence="1">The sequence shown here is derived from an EMBL/GenBank/DDBJ whole genome shotgun (WGS) entry which is preliminary data.</text>
</comment>
<sequence>MYFLLKSEVEIFDNQKNYWKKRVYCPVCNKTQLKKLDSNNFYNRYQCWNKKCSAKKIPFIVLNDYIQNEDSFNDKCDSCDEPLHRDFISEERKDLILYFKCKGKLCESHLDPFRYNLSIGNWEGKTPSFTFYDDLQGSSSQSLQIEEKNQKKIQVFERKESNLIEDISNDFQEQELEQESRESHIIEEIPLLTMTSAEYSDFLNFHQEKVVVLVDLPNFIRTMRGLYPHNFEDVLRKAHDRILEYIENSFHTSKDYIIRYFSKPAKDLEIPNNIVINFCSKNSNREIFHLLKVPKGGGYSDIDNYLIANGVEILERCE</sequence>
<feature type="non-terminal residue" evidence="1">
    <location>
        <position position="318"/>
    </location>
</feature>
<accession>A0A0F9BZB3</accession>
<dbReference type="EMBL" id="LAZR01049381">
    <property type="protein sequence ID" value="KKK89781.1"/>
    <property type="molecule type" value="Genomic_DNA"/>
</dbReference>
<evidence type="ECO:0000313" key="1">
    <source>
        <dbReference type="EMBL" id="KKK89781.1"/>
    </source>
</evidence>